<feature type="compositionally biased region" description="Pro residues" evidence="1">
    <location>
        <begin position="118"/>
        <end position="127"/>
    </location>
</feature>
<dbReference type="InterPro" id="IPR024388">
    <property type="entry name" value="Ribosomal_mL58"/>
</dbReference>
<name>A0A6A5Y6L2_9PLEO</name>
<reference evidence="2" key="1">
    <citation type="journal article" date="2020" name="Stud. Mycol.">
        <title>101 Dothideomycetes genomes: a test case for predicting lifestyles and emergence of pathogens.</title>
        <authorList>
            <person name="Haridas S."/>
            <person name="Albert R."/>
            <person name="Binder M."/>
            <person name="Bloem J."/>
            <person name="Labutti K."/>
            <person name="Salamov A."/>
            <person name="Andreopoulos B."/>
            <person name="Baker S."/>
            <person name="Barry K."/>
            <person name="Bills G."/>
            <person name="Bluhm B."/>
            <person name="Cannon C."/>
            <person name="Castanera R."/>
            <person name="Culley D."/>
            <person name="Daum C."/>
            <person name="Ezra D."/>
            <person name="Gonzalez J."/>
            <person name="Henrissat B."/>
            <person name="Kuo A."/>
            <person name="Liang C."/>
            <person name="Lipzen A."/>
            <person name="Lutzoni F."/>
            <person name="Magnuson J."/>
            <person name="Mondo S."/>
            <person name="Nolan M."/>
            <person name="Ohm R."/>
            <person name="Pangilinan J."/>
            <person name="Park H.-J."/>
            <person name="Ramirez L."/>
            <person name="Alfaro M."/>
            <person name="Sun H."/>
            <person name="Tritt A."/>
            <person name="Yoshinaga Y."/>
            <person name="Zwiers L.-H."/>
            <person name="Turgeon B."/>
            <person name="Goodwin S."/>
            <person name="Spatafora J."/>
            <person name="Crous P."/>
            <person name="Grigoriev I."/>
        </authorList>
    </citation>
    <scope>NUCLEOTIDE SEQUENCE</scope>
    <source>
        <strain evidence="2">CBS 175.79</strain>
    </source>
</reference>
<evidence type="ECO:0008006" key="4">
    <source>
        <dbReference type="Google" id="ProtNLM"/>
    </source>
</evidence>
<organism evidence="2 3">
    <name type="scientific">Aaosphaeria arxii CBS 175.79</name>
    <dbReference type="NCBI Taxonomy" id="1450172"/>
    <lineage>
        <taxon>Eukaryota</taxon>
        <taxon>Fungi</taxon>
        <taxon>Dikarya</taxon>
        <taxon>Ascomycota</taxon>
        <taxon>Pezizomycotina</taxon>
        <taxon>Dothideomycetes</taxon>
        <taxon>Pleosporomycetidae</taxon>
        <taxon>Pleosporales</taxon>
        <taxon>Pleosporales incertae sedis</taxon>
        <taxon>Aaosphaeria</taxon>
    </lineage>
</organism>
<evidence type="ECO:0000256" key="1">
    <source>
        <dbReference type="SAM" id="MobiDB-lite"/>
    </source>
</evidence>
<dbReference type="GO" id="GO:0005762">
    <property type="term" value="C:mitochondrial large ribosomal subunit"/>
    <property type="evidence" value="ECO:0007669"/>
    <property type="project" value="TreeGrafter"/>
</dbReference>
<keyword evidence="3" id="KW-1185">Reference proteome</keyword>
<dbReference type="GeneID" id="54281524"/>
<accession>A0A6A5Y6L2</accession>
<proteinExistence type="predicted"/>
<protein>
    <recommendedName>
        <fullName evidence="4">60S ribosomal protein L20</fullName>
    </recommendedName>
</protein>
<dbReference type="OrthoDB" id="6021263at2759"/>
<evidence type="ECO:0000313" key="3">
    <source>
        <dbReference type="Proteomes" id="UP000799778"/>
    </source>
</evidence>
<feature type="region of interest" description="Disordered" evidence="1">
    <location>
        <begin position="186"/>
        <end position="220"/>
    </location>
</feature>
<dbReference type="Proteomes" id="UP000799778">
    <property type="component" value="Unassembled WGS sequence"/>
</dbReference>
<dbReference type="EMBL" id="ML978066">
    <property type="protein sequence ID" value="KAF2020381.1"/>
    <property type="molecule type" value="Genomic_DNA"/>
</dbReference>
<sequence>MSTCKPLFRTLPRQCQRINNLPLTQTRHESTTRRHKKLLHLPESPSYTSTTSEPTLIFNPPSASPNVYHTPSKFLPKDDSRKKLYAAAVKYSTQFAHRTSTPTTSTPGTPLQTTAFLPPKPSSNLPPPIRTPYEKKYHLTDADIAEIRSLRAQDPVYWTRVRLAEKFKCSQFFVGMVAKNHEKSERVAEEHQRARERWGTRRRMAKEDRGRRKELWGQDA</sequence>
<dbReference type="GO" id="GO:0003735">
    <property type="term" value="F:structural constituent of ribosome"/>
    <property type="evidence" value="ECO:0007669"/>
    <property type="project" value="TreeGrafter"/>
</dbReference>
<dbReference type="PANTHER" id="PTHR28266:SF1">
    <property type="entry name" value="LARGE RIBOSOMAL SUBUNIT PROTEIN ML58"/>
    <property type="match status" value="1"/>
</dbReference>
<dbReference type="PANTHER" id="PTHR28266">
    <property type="entry name" value="54S RIBOSOMAL PROTEIN L20, MITOCHONDRIAL"/>
    <property type="match status" value="1"/>
</dbReference>
<dbReference type="Pfam" id="PF12824">
    <property type="entry name" value="MRP-L20"/>
    <property type="match status" value="1"/>
</dbReference>
<dbReference type="AlphaFoldDB" id="A0A6A5Y6L2"/>
<feature type="compositionally biased region" description="Low complexity" evidence="1">
    <location>
        <begin position="99"/>
        <end position="114"/>
    </location>
</feature>
<evidence type="ECO:0000313" key="2">
    <source>
        <dbReference type="EMBL" id="KAF2020381.1"/>
    </source>
</evidence>
<feature type="region of interest" description="Disordered" evidence="1">
    <location>
        <begin position="98"/>
        <end position="127"/>
    </location>
</feature>
<gene>
    <name evidence="2" type="ORF">BU24DRAFT_360822</name>
</gene>
<dbReference type="RefSeq" id="XP_033388720.1">
    <property type="nucleotide sequence ID" value="XM_033524127.1"/>
</dbReference>